<dbReference type="AlphaFoldDB" id="A0AAU9W5R6"/>
<name>A0AAU9W5R6_9CNID</name>
<keyword evidence="2" id="KW-1185">Reference proteome</keyword>
<organism evidence="1 2">
    <name type="scientific">Pocillopora meandrina</name>
    <dbReference type="NCBI Taxonomy" id="46732"/>
    <lineage>
        <taxon>Eukaryota</taxon>
        <taxon>Metazoa</taxon>
        <taxon>Cnidaria</taxon>
        <taxon>Anthozoa</taxon>
        <taxon>Hexacorallia</taxon>
        <taxon>Scleractinia</taxon>
        <taxon>Astrocoeniina</taxon>
        <taxon>Pocilloporidae</taxon>
        <taxon>Pocillopora</taxon>
    </lineage>
</organism>
<dbReference type="EMBL" id="CALNXJ010000007">
    <property type="protein sequence ID" value="CAH3044080.1"/>
    <property type="molecule type" value="Genomic_DNA"/>
</dbReference>
<evidence type="ECO:0000313" key="2">
    <source>
        <dbReference type="Proteomes" id="UP001159428"/>
    </source>
</evidence>
<reference evidence="1 2" key="1">
    <citation type="submission" date="2022-05" db="EMBL/GenBank/DDBJ databases">
        <authorList>
            <consortium name="Genoscope - CEA"/>
            <person name="William W."/>
        </authorList>
    </citation>
    <scope>NUCLEOTIDE SEQUENCE [LARGE SCALE GENOMIC DNA]</scope>
</reference>
<sequence>MVDKVSFKKLRLWIPDLSSCRFTEAKRHCLTHGRGAPVSSAQAPVMRVSTAQIDHFITFITSAHVIQDLPFGERTITLSSKETIKVPNVKRTMVPERLVKQYLAYCEETGFKALSRSTLLRILSVCAASVRKSLQGLDYISSSGAEAFDDLCKVAEMLGDAGQGMGWVKQQETNLRKSKRYLKSDYKVHVSKSSSVPDHCRPFALSDPKDPAYQSVREHDHNDACDRCDLLSETLLQIEAGLAAQTENLSSVEKEDLLGEASQESHLGLEVTPSSLCQPRFCSSGAFGATR</sequence>
<comment type="caution">
    <text evidence="1">The sequence shown here is derived from an EMBL/GenBank/DDBJ whole genome shotgun (WGS) entry which is preliminary data.</text>
</comment>
<evidence type="ECO:0000313" key="1">
    <source>
        <dbReference type="EMBL" id="CAH3044080.1"/>
    </source>
</evidence>
<gene>
    <name evidence="1" type="ORF">PMEA_00030900</name>
</gene>
<proteinExistence type="predicted"/>
<accession>A0AAU9W5R6</accession>
<dbReference type="Proteomes" id="UP001159428">
    <property type="component" value="Unassembled WGS sequence"/>
</dbReference>
<protein>
    <submittedName>
        <fullName evidence="1">Uncharacterized protein</fullName>
    </submittedName>
</protein>